<evidence type="ECO:0000256" key="7">
    <source>
        <dbReference type="ARBA" id="ARBA00022989"/>
    </source>
</evidence>
<evidence type="ECO:0000256" key="4">
    <source>
        <dbReference type="ARBA" id="ARBA00022692"/>
    </source>
</evidence>
<dbReference type="InterPro" id="IPR027470">
    <property type="entry name" value="Cation_efflux_CTD"/>
</dbReference>
<keyword evidence="7 10" id="KW-1133">Transmembrane helix</keyword>
<comment type="caution">
    <text evidence="12">The sequence shown here is derived from an EMBL/GenBank/DDBJ whole genome shotgun (WGS) entry which is preliminary data.</text>
</comment>
<evidence type="ECO:0000256" key="3">
    <source>
        <dbReference type="ARBA" id="ARBA00022448"/>
    </source>
</evidence>
<proteinExistence type="inferred from homology"/>
<feature type="transmembrane region" description="Helical" evidence="10">
    <location>
        <begin position="397"/>
        <end position="418"/>
    </location>
</feature>
<dbReference type="Pfam" id="PF16916">
    <property type="entry name" value="ZT_dimer"/>
    <property type="match status" value="1"/>
</dbReference>
<evidence type="ECO:0000256" key="5">
    <source>
        <dbReference type="ARBA" id="ARBA00022723"/>
    </source>
</evidence>
<dbReference type="SUPFAM" id="SSF161111">
    <property type="entry name" value="Cation efflux protein transmembrane domain-like"/>
    <property type="match status" value="1"/>
</dbReference>
<comment type="subcellular location">
    <subcellularLocation>
        <location evidence="1">Membrane</location>
        <topology evidence="1">Multi-pass membrane protein</topology>
    </subcellularLocation>
</comment>
<dbReference type="Pfam" id="PF01545">
    <property type="entry name" value="Cation_efflux"/>
    <property type="match status" value="1"/>
</dbReference>
<evidence type="ECO:0000313" key="12">
    <source>
        <dbReference type="EMBL" id="KAI2658178.1"/>
    </source>
</evidence>
<dbReference type="Proteomes" id="UP000830375">
    <property type="component" value="Unassembled WGS sequence"/>
</dbReference>
<gene>
    <name evidence="12" type="ORF">H4Q32_009667</name>
</gene>
<feature type="transmembrane region" description="Helical" evidence="10">
    <location>
        <begin position="307"/>
        <end position="328"/>
    </location>
</feature>
<dbReference type="InterPro" id="IPR058533">
    <property type="entry name" value="Cation_efflux_TM"/>
</dbReference>
<keyword evidence="5" id="KW-0479">Metal-binding</keyword>
<evidence type="ECO:0000256" key="9">
    <source>
        <dbReference type="SAM" id="MobiDB-lite"/>
    </source>
</evidence>
<feature type="compositionally biased region" description="Acidic residues" evidence="9">
    <location>
        <begin position="349"/>
        <end position="359"/>
    </location>
</feature>
<dbReference type="NCBIfam" id="TIGR01297">
    <property type="entry name" value="CDF"/>
    <property type="match status" value="1"/>
</dbReference>
<dbReference type="InterPro" id="IPR002524">
    <property type="entry name" value="Cation_efflux"/>
</dbReference>
<comment type="similarity">
    <text evidence="2">Belongs to the cation diffusion facilitator (CDF) transporter (TC 2.A.4) family. SLC30A subfamily.</text>
</comment>
<dbReference type="Gene3D" id="1.20.1510.10">
    <property type="entry name" value="Cation efflux protein transmembrane domain"/>
    <property type="match status" value="1"/>
</dbReference>
<sequence>MGRIFLDHIGGTRLFSCANCDTILTNRSELISTRFTGATGRAFLFNKAREPHALRQVVNLQYSEVQDRVMLTGRHMVRDVSCKNCNSKLGWIYEFATEDSQRYKEGRVILERALVRESEGFEEHVPSDANDLPLFRWRAMRQRSEPVFTCGVALKSESDPPWGFDFPEQQQQQQSNEKHECCNRKGFVSRLRRRERNLDNGKTCRLILMLVITVIFFVAEIVAGYMGNSIALVSDSFNMLSDILSLCVGLTAARVSRRAGSGRYTYGMGRAEVVGALANAVFLAALCFSVSMESLKRLAMPQAIDDPPLVLIVGSLGLAVNVVGLLIFQDCSRLCGRRQKDAPVPRKEEDEEDAAEEETGADLLHSTLVHCPSTGLQEEKAGSDGPPLNIRGVLLHVLNDALGSVVVVVASALFYAWPLPQDSPCNWQCYVDPSLTLVMVAIIMSSAVPLVKETAGILLQMSPADLPFSAVLESVCKLPSVSSVHEAHVWELAKGRNVATLHVKVSADLSDPCWDRPALRTQIQQLFHRAGVHSVTVQLERADGEPERCGAPCVSPACVKLSCCPVGPSAVSHGNPVPPSGDVAVDVLPEKDTEQKSAKRAESTKF</sequence>
<feature type="compositionally biased region" description="Basic and acidic residues" evidence="9">
    <location>
        <begin position="339"/>
        <end position="348"/>
    </location>
</feature>
<organism evidence="12 13">
    <name type="scientific">Labeo rohita</name>
    <name type="common">Indian major carp</name>
    <name type="synonym">Cyprinus rohita</name>
    <dbReference type="NCBI Taxonomy" id="84645"/>
    <lineage>
        <taxon>Eukaryota</taxon>
        <taxon>Metazoa</taxon>
        <taxon>Chordata</taxon>
        <taxon>Craniata</taxon>
        <taxon>Vertebrata</taxon>
        <taxon>Euteleostomi</taxon>
        <taxon>Actinopterygii</taxon>
        <taxon>Neopterygii</taxon>
        <taxon>Teleostei</taxon>
        <taxon>Ostariophysi</taxon>
        <taxon>Cypriniformes</taxon>
        <taxon>Cyprinidae</taxon>
        <taxon>Labeoninae</taxon>
        <taxon>Labeonini</taxon>
        <taxon>Labeo</taxon>
    </lineage>
</organism>
<keyword evidence="4 10" id="KW-0812">Transmembrane</keyword>
<dbReference type="PANTHER" id="PTHR45820:SF3">
    <property type="entry name" value="CALCIUM_MANGANESE ANTIPORTER SLC30A10"/>
    <property type="match status" value="1"/>
</dbReference>
<feature type="compositionally biased region" description="Basic and acidic residues" evidence="9">
    <location>
        <begin position="588"/>
        <end position="606"/>
    </location>
</feature>
<evidence type="ECO:0000259" key="11">
    <source>
        <dbReference type="PROSITE" id="PS51792"/>
    </source>
</evidence>
<dbReference type="Pfam" id="PF03226">
    <property type="entry name" value="Yippee-Mis18"/>
    <property type="match status" value="1"/>
</dbReference>
<evidence type="ECO:0000256" key="10">
    <source>
        <dbReference type="SAM" id="Phobius"/>
    </source>
</evidence>
<evidence type="ECO:0000256" key="6">
    <source>
        <dbReference type="ARBA" id="ARBA00022833"/>
    </source>
</evidence>
<keyword evidence="8 10" id="KW-0472">Membrane</keyword>
<feature type="transmembrane region" description="Helical" evidence="10">
    <location>
        <begin position="276"/>
        <end position="295"/>
    </location>
</feature>
<dbReference type="PROSITE" id="PS51792">
    <property type="entry name" value="YIPPEE"/>
    <property type="match status" value="1"/>
</dbReference>
<name>A0ABQ8M5J6_LABRO</name>
<dbReference type="InterPro" id="IPR004910">
    <property type="entry name" value="Yippee/Mis18/Cereblon"/>
</dbReference>
<feature type="region of interest" description="Disordered" evidence="9">
    <location>
        <begin position="571"/>
        <end position="606"/>
    </location>
</feature>
<accession>A0ABQ8M5J6</accession>
<reference evidence="12 13" key="1">
    <citation type="submission" date="2022-01" db="EMBL/GenBank/DDBJ databases">
        <title>A high-quality chromosome-level genome assembly of rohu carp, Labeo rohita.</title>
        <authorList>
            <person name="Arick M.A. II"/>
            <person name="Hsu C.-Y."/>
            <person name="Magbanua Z."/>
            <person name="Pechanova O."/>
            <person name="Grover C."/>
            <person name="Miller E."/>
            <person name="Thrash A."/>
            <person name="Ezzel L."/>
            <person name="Alam S."/>
            <person name="Benzie J."/>
            <person name="Hamilton M."/>
            <person name="Karsi A."/>
            <person name="Lawrence M.L."/>
            <person name="Peterson D.G."/>
        </authorList>
    </citation>
    <scope>NUCLEOTIDE SEQUENCE [LARGE SCALE GENOMIC DNA]</scope>
    <source>
        <strain evidence="13">BAU-BD-2019</strain>
        <tissue evidence="12">Blood</tissue>
    </source>
</reference>
<keyword evidence="6" id="KW-0862">Zinc</keyword>
<keyword evidence="3" id="KW-0813">Transport</keyword>
<dbReference type="PANTHER" id="PTHR45820">
    <property type="entry name" value="FI23527P1"/>
    <property type="match status" value="1"/>
</dbReference>
<feature type="region of interest" description="Disordered" evidence="9">
    <location>
        <begin position="339"/>
        <end position="359"/>
    </location>
</feature>
<evidence type="ECO:0000256" key="1">
    <source>
        <dbReference type="ARBA" id="ARBA00004141"/>
    </source>
</evidence>
<feature type="transmembrane region" description="Helical" evidence="10">
    <location>
        <begin position="206"/>
        <end position="225"/>
    </location>
</feature>
<keyword evidence="13" id="KW-1185">Reference proteome</keyword>
<dbReference type="EMBL" id="JACTAM010000013">
    <property type="protein sequence ID" value="KAI2658178.1"/>
    <property type="molecule type" value="Genomic_DNA"/>
</dbReference>
<dbReference type="InterPro" id="IPR034751">
    <property type="entry name" value="Yippee"/>
</dbReference>
<feature type="transmembrane region" description="Helical" evidence="10">
    <location>
        <begin position="237"/>
        <end position="255"/>
    </location>
</feature>
<feature type="transmembrane region" description="Helical" evidence="10">
    <location>
        <begin position="430"/>
        <end position="451"/>
    </location>
</feature>
<evidence type="ECO:0000256" key="2">
    <source>
        <dbReference type="ARBA" id="ARBA00008873"/>
    </source>
</evidence>
<feature type="domain" description="Yippee" evidence="11">
    <location>
        <begin position="13"/>
        <end position="119"/>
    </location>
</feature>
<evidence type="ECO:0000313" key="13">
    <source>
        <dbReference type="Proteomes" id="UP000830375"/>
    </source>
</evidence>
<dbReference type="InterPro" id="IPR027469">
    <property type="entry name" value="Cation_efflux_TMD_sf"/>
</dbReference>
<protein>
    <submittedName>
        <fullName evidence="12">Zinc transporter 10</fullName>
    </submittedName>
</protein>
<evidence type="ECO:0000256" key="8">
    <source>
        <dbReference type="ARBA" id="ARBA00023136"/>
    </source>
</evidence>